<keyword evidence="2" id="KW-1185">Reference proteome</keyword>
<dbReference type="EMBL" id="NHYE01000796">
    <property type="protein sequence ID" value="PPR02980.1"/>
    <property type="molecule type" value="Genomic_DNA"/>
</dbReference>
<reference evidence="1 2" key="1">
    <citation type="journal article" date="2018" name="Evol. Lett.">
        <title>Horizontal gene cluster transfer increased hallucinogenic mushroom diversity.</title>
        <authorList>
            <person name="Reynolds H.T."/>
            <person name="Vijayakumar V."/>
            <person name="Gluck-Thaler E."/>
            <person name="Korotkin H.B."/>
            <person name="Matheny P.B."/>
            <person name="Slot J.C."/>
        </authorList>
    </citation>
    <scope>NUCLEOTIDE SEQUENCE [LARGE SCALE GENOMIC DNA]</scope>
    <source>
        <strain evidence="1 2">SRW20</strain>
    </source>
</reference>
<dbReference type="AlphaFoldDB" id="A0A409YJ10"/>
<gene>
    <name evidence="1" type="ORF">CVT26_004924</name>
</gene>
<evidence type="ECO:0000313" key="1">
    <source>
        <dbReference type="EMBL" id="PPR02980.1"/>
    </source>
</evidence>
<evidence type="ECO:0008006" key="3">
    <source>
        <dbReference type="Google" id="ProtNLM"/>
    </source>
</evidence>
<proteinExistence type="predicted"/>
<comment type="caution">
    <text evidence="1">The sequence shown here is derived from an EMBL/GenBank/DDBJ whole genome shotgun (WGS) entry which is preliminary data.</text>
</comment>
<protein>
    <recommendedName>
        <fullName evidence="3">Mediator complex subunit 1</fullName>
    </recommendedName>
</protein>
<dbReference type="InParanoid" id="A0A409YJ10"/>
<accession>A0A409YJ10</accession>
<sequence>MQTPSLLSSLESFQKHDVFPQHAVHPFNTAAPTTSSLLQDLINTTEQLERSLEIYDSSIQWSNAKLTSLLRQHTSIEHASYSSAKNVQHLIDTLSERSGIHYGENLPLSSDALPNWCIEQLAAWGTSVGMETFTDDSREGGSTVVLGGKVLVVDVDFVVDRSDPRKPRLRVANVKTSNALLHGNTNHSTSTMLDAFLKDGIEKYCEEMQKNEEIRDPLRAASLRKEVLGHLRYLVLLDGLASRKDDGGIRWFTDVDEICPTLVDVAKTEAEAVAQSLSVTKAPLDIFLLRSHSLPLPYLTMPSISFLVYLSPSSYISLLQGTSIKAESEDSLHLDIVPSKVRSLLGKLTKGVTIATLYLDKLSEAHLYPPSMSMPNVPARPSFTLAPSAAELDHTFPQLDSFGVGIMASDTSSETAPHAWVLDFTDSGKRPGVVMSQSRMKAIELVVNPLGGGDGLPGVADMLSFGTGSWVDLLLNPGNMVSPERYTALYKSPNSLHPPLQLRLTAPEEPGFTLERVPVHSLKEIWGILEVVREQCWLNEILLGCHWTTEGFKVEEEDVADDTTATEEDLEAIIAGKLIRRFDNALSDQKLRDFQTEEDTRECIIAIWQIVMTCPERPPIPGLVEITVSHDDTKPKGISVDISGAMGVDLKPADLEEICRRGGTLGLAGRVWARGRSMVS</sequence>
<evidence type="ECO:0000313" key="2">
    <source>
        <dbReference type="Proteomes" id="UP000284706"/>
    </source>
</evidence>
<dbReference type="OrthoDB" id="544685at2759"/>
<name>A0A409YJ10_9AGAR</name>
<organism evidence="1 2">
    <name type="scientific">Gymnopilus dilepis</name>
    <dbReference type="NCBI Taxonomy" id="231916"/>
    <lineage>
        <taxon>Eukaryota</taxon>
        <taxon>Fungi</taxon>
        <taxon>Dikarya</taxon>
        <taxon>Basidiomycota</taxon>
        <taxon>Agaricomycotina</taxon>
        <taxon>Agaricomycetes</taxon>
        <taxon>Agaricomycetidae</taxon>
        <taxon>Agaricales</taxon>
        <taxon>Agaricineae</taxon>
        <taxon>Hymenogastraceae</taxon>
        <taxon>Gymnopilus</taxon>
    </lineage>
</organism>
<dbReference type="STRING" id="231916.A0A409YJ10"/>
<dbReference type="Proteomes" id="UP000284706">
    <property type="component" value="Unassembled WGS sequence"/>
</dbReference>